<reference evidence="1 2" key="1">
    <citation type="submission" date="2024-09" db="EMBL/GenBank/DDBJ databases">
        <title>Chromosome-scale assembly of Riccia sorocarpa.</title>
        <authorList>
            <person name="Paukszto L."/>
        </authorList>
    </citation>
    <scope>NUCLEOTIDE SEQUENCE [LARGE SCALE GENOMIC DNA]</scope>
    <source>
        <strain evidence="1">LP-2024</strain>
        <tissue evidence="1">Aerial parts of the thallus</tissue>
    </source>
</reference>
<name>A0ABD3HL97_9MARC</name>
<accession>A0ABD3HL97</accession>
<keyword evidence="2" id="KW-1185">Reference proteome</keyword>
<dbReference type="Proteomes" id="UP001633002">
    <property type="component" value="Unassembled WGS sequence"/>
</dbReference>
<protein>
    <recommendedName>
        <fullName evidence="3">Histone H2A</fullName>
    </recommendedName>
</protein>
<comment type="caution">
    <text evidence="1">The sequence shown here is derived from an EMBL/GenBank/DDBJ whole genome shotgun (WGS) entry which is preliminary data.</text>
</comment>
<organism evidence="1 2">
    <name type="scientific">Riccia sorocarpa</name>
    <dbReference type="NCBI Taxonomy" id="122646"/>
    <lineage>
        <taxon>Eukaryota</taxon>
        <taxon>Viridiplantae</taxon>
        <taxon>Streptophyta</taxon>
        <taxon>Embryophyta</taxon>
        <taxon>Marchantiophyta</taxon>
        <taxon>Marchantiopsida</taxon>
        <taxon>Marchantiidae</taxon>
        <taxon>Marchantiales</taxon>
        <taxon>Ricciaceae</taxon>
        <taxon>Riccia</taxon>
    </lineage>
</organism>
<proteinExistence type="predicted"/>
<evidence type="ECO:0008006" key="3">
    <source>
        <dbReference type="Google" id="ProtNLM"/>
    </source>
</evidence>
<dbReference type="EMBL" id="JBJQOH010000003">
    <property type="protein sequence ID" value="KAL3690881.1"/>
    <property type="molecule type" value="Genomic_DNA"/>
</dbReference>
<dbReference type="AlphaFoldDB" id="A0ABD3HL97"/>
<sequence>MTEAPRASKLHLTAARGSVLPRKLTTEMENTWSSSDSGVSRNQDTRRPFLSLAKCFQISAGDYEVRKQASIRYVCRGIEEIVGNILPFVFEVQIELGMVKARKRFENGGMLQAAAEVVTGRKFLIIAA</sequence>
<evidence type="ECO:0000313" key="1">
    <source>
        <dbReference type="EMBL" id="KAL3690881.1"/>
    </source>
</evidence>
<evidence type="ECO:0000313" key="2">
    <source>
        <dbReference type="Proteomes" id="UP001633002"/>
    </source>
</evidence>
<gene>
    <name evidence="1" type="ORF">R1sor_004532</name>
</gene>